<dbReference type="AlphaFoldDB" id="G0EGZ4"/>
<proteinExistence type="predicted"/>
<evidence type="ECO:0000313" key="2">
    <source>
        <dbReference type="EMBL" id="AEM38444.1"/>
    </source>
</evidence>
<evidence type="ECO:0000313" key="3">
    <source>
        <dbReference type="Proteomes" id="UP000001037"/>
    </source>
</evidence>
<protein>
    <submittedName>
        <fullName evidence="2">Peptidase M50</fullName>
    </submittedName>
</protein>
<organism evidence="2 3">
    <name type="scientific">Pyrolobus fumarii (strain DSM 11204 / 1A)</name>
    <dbReference type="NCBI Taxonomy" id="694429"/>
    <lineage>
        <taxon>Archaea</taxon>
        <taxon>Thermoproteota</taxon>
        <taxon>Thermoprotei</taxon>
        <taxon>Desulfurococcales</taxon>
        <taxon>Pyrodictiaceae</taxon>
        <taxon>Pyrolobus</taxon>
    </lineage>
</organism>
<dbReference type="STRING" id="694429.Pyrfu_0574"/>
<gene>
    <name evidence="2" type="ordered locus">Pyrfu_0574</name>
</gene>
<evidence type="ECO:0000256" key="1">
    <source>
        <dbReference type="SAM" id="Phobius"/>
    </source>
</evidence>
<dbReference type="InParanoid" id="G0EGZ4"/>
<accession>G0EGZ4</accession>
<dbReference type="KEGG" id="pfm:Pyrfu_0574"/>
<dbReference type="Pfam" id="PF11667">
    <property type="entry name" value="DUF3267"/>
    <property type="match status" value="1"/>
</dbReference>
<feature type="transmembrane region" description="Helical" evidence="1">
    <location>
        <begin position="71"/>
        <end position="98"/>
    </location>
</feature>
<feature type="transmembrane region" description="Helical" evidence="1">
    <location>
        <begin position="12"/>
        <end position="30"/>
    </location>
</feature>
<name>G0EGZ4_PYRF1</name>
<keyword evidence="1" id="KW-0812">Transmembrane</keyword>
<dbReference type="Proteomes" id="UP000001037">
    <property type="component" value="Chromosome"/>
</dbReference>
<keyword evidence="3" id="KW-1185">Reference proteome</keyword>
<dbReference type="HOGENOM" id="CLU_1998825_0_0_2"/>
<reference evidence="2 3" key="1">
    <citation type="journal article" date="2011" name="Stand. Genomic Sci.">
        <title>Complete genome sequence of the hyperthermophilic chemolithoautotroph Pyrolobus fumarii type strain (1A).</title>
        <authorList>
            <person name="Anderson I."/>
            <person name="Goker M."/>
            <person name="Nolan M."/>
            <person name="Lucas S."/>
            <person name="Hammon N."/>
            <person name="Deshpande S."/>
            <person name="Cheng J.F."/>
            <person name="Tapia R."/>
            <person name="Han C."/>
            <person name="Goodwin L."/>
            <person name="Pitluck S."/>
            <person name="Huntemann M."/>
            <person name="Liolios K."/>
            <person name="Ivanova N."/>
            <person name="Pagani I."/>
            <person name="Mavromatis K."/>
            <person name="Ovchinikova G."/>
            <person name="Pati A."/>
            <person name="Chen A."/>
            <person name="Palaniappan K."/>
            <person name="Land M."/>
            <person name="Hauser L."/>
            <person name="Brambilla E.M."/>
            <person name="Huber H."/>
            <person name="Yasawong M."/>
            <person name="Rohde M."/>
            <person name="Spring S."/>
            <person name="Abt B."/>
            <person name="Sikorski J."/>
            <person name="Wirth R."/>
            <person name="Detter J.C."/>
            <person name="Woyke T."/>
            <person name="Bristow J."/>
            <person name="Eisen J.A."/>
            <person name="Markowitz V."/>
            <person name="Hugenholtz P."/>
            <person name="Kyrpides N.C."/>
            <person name="Klenk H.P."/>
            <person name="Lapidus A."/>
        </authorList>
    </citation>
    <scope>NUCLEOTIDE SEQUENCE [LARGE SCALE GENOMIC DNA]</scope>
    <source>
        <strain evidence="3">DSM 11204 / 1A</strain>
    </source>
</reference>
<keyword evidence="1" id="KW-1133">Transmembrane helix</keyword>
<keyword evidence="1" id="KW-0472">Membrane</keyword>
<dbReference type="InterPro" id="IPR021683">
    <property type="entry name" value="DUF3267"/>
</dbReference>
<dbReference type="EMBL" id="CP002838">
    <property type="protein sequence ID" value="AEM38444.1"/>
    <property type="molecule type" value="Genomic_DNA"/>
</dbReference>
<sequence>MQRMEAPSIPLLLAAYTATIVLHELIHYIVARLAGVEGLRFVVDAKRGAIGFTYERATPMAIRVAALAPQLLTVVLLAVWLVTGAVEALLTAILNIVGSVNDLANSVKPVIPVPAERLDAPRLD</sequence>